<organism evidence="2 3">
    <name type="scientific">Vitis vinifera</name>
    <name type="common">Grape</name>
    <dbReference type="NCBI Taxonomy" id="29760"/>
    <lineage>
        <taxon>Eukaryota</taxon>
        <taxon>Viridiplantae</taxon>
        <taxon>Streptophyta</taxon>
        <taxon>Embryophyta</taxon>
        <taxon>Tracheophyta</taxon>
        <taxon>Spermatophyta</taxon>
        <taxon>Magnoliopsida</taxon>
        <taxon>eudicotyledons</taxon>
        <taxon>Gunneridae</taxon>
        <taxon>Pentapetalae</taxon>
        <taxon>rosids</taxon>
        <taxon>Vitales</taxon>
        <taxon>Vitaceae</taxon>
        <taxon>Viteae</taxon>
        <taxon>Vitis</taxon>
    </lineage>
</organism>
<proteinExistence type="predicted"/>
<evidence type="ECO:0000313" key="3">
    <source>
        <dbReference type="Proteomes" id="UP000288805"/>
    </source>
</evidence>
<reference evidence="2 3" key="1">
    <citation type="journal article" date="2018" name="PLoS Genet.">
        <title>Population sequencing reveals clonal diversity and ancestral inbreeding in the grapevine cultivar Chardonnay.</title>
        <authorList>
            <person name="Roach M.J."/>
            <person name="Johnson D.L."/>
            <person name="Bohlmann J."/>
            <person name="van Vuuren H.J."/>
            <person name="Jones S.J."/>
            <person name="Pretorius I.S."/>
            <person name="Schmidt S.A."/>
            <person name="Borneman A.R."/>
        </authorList>
    </citation>
    <scope>NUCLEOTIDE SEQUENCE [LARGE SCALE GENOMIC DNA]</scope>
    <source>
        <strain evidence="3">cv. Chardonnay</strain>
        <tissue evidence="2">Leaf</tissue>
    </source>
</reference>
<dbReference type="EMBL" id="QGNW01000406">
    <property type="protein sequence ID" value="RVW72835.1"/>
    <property type="molecule type" value="Genomic_DNA"/>
</dbReference>
<sequence length="469" mass="53927">MDDLSSSIFRHVTFSMPHWGIFPILIEIYRSPLVYMIIHGYGIRARSMFDFILSGHSRGASLESFSQIHTLLCSRDSWMELSLVPRFPALSFQRVHIRSITRPIGVILGSSGQIGFITTVVRRSESSSSLLSFGVQSHHRFSDRHSESHPRFRHSELLSLLSLTFRVIITTSLSFGIQSHHRFSYRHSESPPRFRRSESLSLLSLTFRIIITTSLSFGIQSHHRFSDRHSESPPRFRRSESLSLLSLTFRVIIITSQFRRSELSSVFRSTFRVASSVSAFRVVITSQFDVQSHHNHFLVSAFRAIIGFQIDIQSRILEPLFPSLVFRVGLVIQSHNSWRSYPLALRILPSWFALSLGFSSLRYPVFIVYSSRSPHRVVPFGRILARTPGWFDNYSSLTLISWVAFRDILEGVWVLDAALEMGWCTEMACAGRLKTGEGSLREKEKRFWEEGQVGEDPRRAKAERKKQRT</sequence>
<comment type="caution">
    <text evidence="2">The sequence shown here is derived from an EMBL/GenBank/DDBJ whole genome shotgun (WGS) entry which is preliminary data.</text>
</comment>
<dbReference type="Proteomes" id="UP000288805">
    <property type="component" value="Unassembled WGS sequence"/>
</dbReference>
<dbReference type="AlphaFoldDB" id="A0A438GKV9"/>
<feature type="compositionally biased region" description="Basic and acidic residues" evidence="1">
    <location>
        <begin position="448"/>
        <end position="460"/>
    </location>
</feature>
<feature type="region of interest" description="Disordered" evidence="1">
    <location>
        <begin position="448"/>
        <end position="469"/>
    </location>
</feature>
<gene>
    <name evidence="2" type="ORF">CK203_049252</name>
</gene>
<accession>A0A438GKV9</accession>
<name>A0A438GKV9_VITVI</name>
<evidence type="ECO:0000313" key="2">
    <source>
        <dbReference type="EMBL" id="RVW72835.1"/>
    </source>
</evidence>
<evidence type="ECO:0000256" key="1">
    <source>
        <dbReference type="SAM" id="MobiDB-lite"/>
    </source>
</evidence>
<protein>
    <submittedName>
        <fullName evidence="2">Uncharacterized protein</fullName>
    </submittedName>
</protein>